<organism evidence="3 4">
    <name type="scientific">Favolaschia claudopus</name>
    <dbReference type="NCBI Taxonomy" id="2862362"/>
    <lineage>
        <taxon>Eukaryota</taxon>
        <taxon>Fungi</taxon>
        <taxon>Dikarya</taxon>
        <taxon>Basidiomycota</taxon>
        <taxon>Agaricomycotina</taxon>
        <taxon>Agaricomycetes</taxon>
        <taxon>Agaricomycetidae</taxon>
        <taxon>Agaricales</taxon>
        <taxon>Marasmiineae</taxon>
        <taxon>Mycenaceae</taxon>
        <taxon>Favolaschia</taxon>
    </lineage>
</organism>
<accession>A0AAW0A621</accession>
<sequence length="301" mass="32707">MASIAKTVVATGASSGLGFEVIKHLLAQPQPYRFILGVRDVPTTQAAYNRVQYDKSQHTLTLLPLELSDLRTVKTFAGQVLERLGGNAGEGIDYLMLNAARSHAAEGPGPNGSKWCETYVVNHLSQHYLVHLLRDKLVASASRLVFVSSGAVNMVKDPSTLSTTLLANSGAAPMTVYPASKLAALYGAHWWRRELAGKCTVVAVSPGLIPDTGLSRGMPDAMSKSNLPPEVFKDAKSVEEGAASILAAFTRADFPEDLNRIFLTSWGEWWPAETIRASLDKGEWERWCRGREEIERDGGVV</sequence>
<dbReference type="InterPro" id="IPR036291">
    <property type="entry name" value="NAD(P)-bd_dom_sf"/>
</dbReference>
<dbReference type="GO" id="GO:0016491">
    <property type="term" value="F:oxidoreductase activity"/>
    <property type="evidence" value="ECO:0007669"/>
    <property type="project" value="UniProtKB-KW"/>
</dbReference>
<protein>
    <submittedName>
        <fullName evidence="3">WW domain-containing oxidoreductase</fullName>
    </submittedName>
</protein>
<dbReference type="EMBL" id="JAWWNJ010000083">
    <property type="protein sequence ID" value="KAK7001516.1"/>
    <property type="molecule type" value="Genomic_DNA"/>
</dbReference>
<gene>
    <name evidence="3" type="ORF">R3P38DRAFT_3405273</name>
</gene>
<comment type="caution">
    <text evidence="3">The sequence shown here is derived from an EMBL/GenBank/DDBJ whole genome shotgun (WGS) entry which is preliminary data.</text>
</comment>
<keyword evidence="2" id="KW-0560">Oxidoreductase</keyword>
<dbReference type="Pfam" id="PF00106">
    <property type="entry name" value="adh_short"/>
    <property type="match status" value="1"/>
</dbReference>
<dbReference type="InterPro" id="IPR002347">
    <property type="entry name" value="SDR_fam"/>
</dbReference>
<evidence type="ECO:0000256" key="1">
    <source>
        <dbReference type="ARBA" id="ARBA00006484"/>
    </source>
</evidence>
<name>A0AAW0A621_9AGAR</name>
<comment type="similarity">
    <text evidence="1">Belongs to the short-chain dehydrogenases/reductases (SDR) family.</text>
</comment>
<dbReference type="Proteomes" id="UP001362999">
    <property type="component" value="Unassembled WGS sequence"/>
</dbReference>
<reference evidence="3 4" key="1">
    <citation type="journal article" date="2024" name="J Genomics">
        <title>Draft genome sequencing and assembly of Favolaschia claudopus CIRM-BRFM 2984 isolated from oak limbs.</title>
        <authorList>
            <person name="Navarro D."/>
            <person name="Drula E."/>
            <person name="Chaduli D."/>
            <person name="Cazenave R."/>
            <person name="Ahrendt S."/>
            <person name="Wang J."/>
            <person name="Lipzen A."/>
            <person name="Daum C."/>
            <person name="Barry K."/>
            <person name="Grigoriev I.V."/>
            <person name="Favel A."/>
            <person name="Rosso M.N."/>
            <person name="Martin F."/>
        </authorList>
    </citation>
    <scope>NUCLEOTIDE SEQUENCE [LARGE SCALE GENOMIC DNA]</scope>
    <source>
        <strain evidence="3 4">CIRM-BRFM 2984</strain>
    </source>
</reference>
<proteinExistence type="inferred from homology"/>
<dbReference type="Gene3D" id="3.40.50.720">
    <property type="entry name" value="NAD(P)-binding Rossmann-like Domain"/>
    <property type="match status" value="1"/>
</dbReference>
<evidence type="ECO:0000313" key="3">
    <source>
        <dbReference type="EMBL" id="KAK7001516.1"/>
    </source>
</evidence>
<evidence type="ECO:0000256" key="2">
    <source>
        <dbReference type="ARBA" id="ARBA00023002"/>
    </source>
</evidence>
<keyword evidence="4" id="KW-1185">Reference proteome</keyword>
<dbReference type="AlphaFoldDB" id="A0AAW0A621"/>
<evidence type="ECO:0000313" key="4">
    <source>
        <dbReference type="Proteomes" id="UP001362999"/>
    </source>
</evidence>
<dbReference type="PANTHER" id="PTHR24320:SF148">
    <property type="entry name" value="NAD(P)-BINDING ROSSMANN-FOLD SUPERFAMILY PROTEIN"/>
    <property type="match status" value="1"/>
</dbReference>
<dbReference type="PANTHER" id="PTHR24320">
    <property type="entry name" value="RETINOL DEHYDROGENASE"/>
    <property type="match status" value="1"/>
</dbReference>
<dbReference type="SUPFAM" id="SSF51735">
    <property type="entry name" value="NAD(P)-binding Rossmann-fold domains"/>
    <property type="match status" value="1"/>
</dbReference>